<dbReference type="InterPro" id="IPR036249">
    <property type="entry name" value="Thioredoxin-like_sf"/>
</dbReference>
<evidence type="ECO:0000313" key="2">
    <source>
        <dbReference type="Proteomes" id="UP000677126"/>
    </source>
</evidence>
<evidence type="ECO:0008006" key="3">
    <source>
        <dbReference type="Google" id="ProtNLM"/>
    </source>
</evidence>
<evidence type="ECO:0000313" key="1">
    <source>
        <dbReference type="EMBL" id="QVM85393.1"/>
    </source>
</evidence>
<sequence length="227" mass="25109">MGNVWNRRQVLAQAALAPPALSTLALSTLALSTLAEPARARIIDTGFEGLVGERADVALELLRASRQASFGAGKDVWIWISSLCPYCQKYFREFPELTVPGFRVHYIPFILGEGETGAVLKVLNDPSQATFLKFMRRELNDAPSVAYNPFYTGPLDYTGSATTLLSRHHAHIRLVQSAYDADAGFPVETGLNRQLSTPRTFFRTQKGALLMWGGGFGKAQFERLREL</sequence>
<dbReference type="Gene3D" id="3.40.30.10">
    <property type="entry name" value="Glutaredoxin"/>
    <property type="match status" value="1"/>
</dbReference>
<protein>
    <recommendedName>
        <fullName evidence="3">Thioredoxin domain-containing protein</fullName>
    </recommendedName>
</protein>
<reference evidence="1 2" key="1">
    <citation type="journal article" date="2021" name="Int. J. Syst. Evol. Microbiol.">
        <title>Novosphingobium decolorationis sp. nov., an aniline blue-decolourizing bacterium isolated from East Pacific sediment.</title>
        <authorList>
            <person name="Chen X."/>
            <person name="Dong B."/>
            <person name="Chen T."/>
            <person name="Ren N."/>
            <person name="Wang J."/>
            <person name="Xu Y."/>
            <person name="Yang J."/>
            <person name="Zhu S."/>
            <person name="Chen J."/>
        </authorList>
    </citation>
    <scope>NUCLEOTIDE SEQUENCE [LARGE SCALE GENOMIC DNA]</scope>
    <source>
        <strain evidence="1 2">502str22</strain>
    </source>
</reference>
<name>A0ABX8E9D0_9SPHN</name>
<organism evidence="1 2">
    <name type="scientific">Novosphingobium decolorationis</name>
    <dbReference type="NCBI Taxonomy" id="2698673"/>
    <lineage>
        <taxon>Bacteria</taxon>
        <taxon>Pseudomonadati</taxon>
        <taxon>Pseudomonadota</taxon>
        <taxon>Alphaproteobacteria</taxon>
        <taxon>Sphingomonadales</taxon>
        <taxon>Sphingomonadaceae</taxon>
        <taxon>Novosphingobium</taxon>
    </lineage>
</organism>
<accession>A0ABX8E9D0</accession>
<gene>
    <name evidence="1" type="ORF">HT578_18345</name>
</gene>
<dbReference type="RefSeq" id="WP_213501007.1">
    <property type="nucleotide sequence ID" value="NZ_CP054856.1"/>
</dbReference>
<dbReference type="EMBL" id="CP054856">
    <property type="protein sequence ID" value="QVM85393.1"/>
    <property type="molecule type" value="Genomic_DNA"/>
</dbReference>
<keyword evidence="2" id="KW-1185">Reference proteome</keyword>
<dbReference type="Proteomes" id="UP000677126">
    <property type="component" value="Chromosome"/>
</dbReference>
<proteinExistence type="predicted"/>
<dbReference type="SUPFAM" id="SSF52833">
    <property type="entry name" value="Thioredoxin-like"/>
    <property type="match status" value="1"/>
</dbReference>